<dbReference type="OrthoDB" id="5548448at2759"/>
<evidence type="ECO:0000256" key="5">
    <source>
        <dbReference type="ARBA" id="ARBA00022490"/>
    </source>
</evidence>
<evidence type="ECO:0000256" key="3">
    <source>
        <dbReference type="ARBA" id="ARBA00009466"/>
    </source>
</evidence>
<comment type="similarity">
    <text evidence="3">Belongs to the exportin family.</text>
</comment>
<dbReference type="InterPro" id="IPR057947">
    <property type="entry name" value="TPR_XPO7/RBP17"/>
</dbReference>
<dbReference type="PROSITE" id="PS50166">
    <property type="entry name" value="IMPORTIN_B_NT"/>
    <property type="match status" value="1"/>
</dbReference>
<dbReference type="EMBL" id="NEDP02005482">
    <property type="protein sequence ID" value="OWF40176.1"/>
    <property type="molecule type" value="Genomic_DNA"/>
</dbReference>
<keyword evidence="5" id="KW-0963">Cytoplasm</keyword>
<name>A0A210PUQ3_MIZYE</name>
<dbReference type="GO" id="GO:0005643">
    <property type="term" value="C:nuclear pore"/>
    <property type="evidence" value="ECO:0007669"/>
    <property type="project" value="TreeGrafter"/>
</dbReference>
<keyword evidence="6" id="KW-0653">Protein transport</keyword>
<feature type="compositionally biased region" description="Acidic residues" evidence="9">
    <location>
        <begin position="453"/>
        <end position="465"/>
    </location>
</feature>
<dbReference type="AlphaFoldDB" id="A0A210PUQ3"/>
<protein>
    <recommendedName>
        <fullName evidence="8">Exportin-4</fullName>
    </recommendedName>
</protein>
<dbReference type="Gene3D" id="1.25.10.10">
    <property type="entry name" value="Leucine-rich Repeat Variant"/>
    <property type="match status" value="1"/>
</dbReference>
<evidence type="ECO:0000256" key="6">
    <source>
        <dbReference type="ARBA" id="ARBA00022927"/>
    </source>
</evidence>
<keyword evidence="7" id="KW-0539">Nucleus</keyword>
<feature type="domain" description="Importin N-terminal" evidence="10">
    <location>
        <begin position="31"/>
        <end position="97"/>
    </location>
</feature>
<sequence length="967" mass="110689">MEDRIAQELEQVTQIVLAPPNIVTPEERHAAENVILDFRKTKMPYKLCRHILENSKCDYVLFQAATTIKEAVIREWSILSSEDVESLRSFLLRFITQNITIQSYVREQILQTVAVILKRGTLEDLKGASRNSLFQDVTQLVSSGNVTMQLVACSMLTALLNEYSSSSRTSSVGFTWEFHTRCKRAFEESDLKRVLLFALQVLNELEKQASPLPREAMAVLNRMLSISEQVLCWEFVPKAARRHVGSFEMNQNIPLKPNEKWRDTLMDKTVLILFFKIHRKVRHNSEMAHHSTQCLTQLASLNGYIFVDDKARCEYLATFIDGFLQLITSIDLQDYENLGVATIYKNLVMQFPMASMLALPQEMFDQFLEQLTRLTCTMGQGAALEEAYHKDDTIHMEAYEKMLETWMELISKMKDVSLDKLKPQTQQVFNSYIQCHISAPDGTRTQEGRDSVSEEDEIDSVEEDDRERFSDQLCSIGVFGRMVAGHSIPSLCRLLEDRVARLHGQLQRLQHQQHSMSHTQPPPMDPHLTMLYEDIHWILLVTTYVLTEESEGETPMIPSDIMEYSISQSKTVDIPTTLKVLASPGERADSIPRADLNTDSVVRLVSSVLRLCEVEKRALQAKMAGSLSPQVSASIMWFLRRWSLCYLLPDENYYSQVSPAILSAFGRDSEGAQWTIQFLLEKILSNLSCWFGEDGILEDTLSLLNSFVDNRFRAGYVTKCNLWWTLAKQEAEHKPPLSLLPFSCKRMLLRSLVQAGSGVEESWKEQYWACVLTSIHTRFYETVCHENFAKMSYVSNMKDRIIDLLECLCGIAQGTRIDNMERIFTFFHPLMADSVKLLDVYHGYEDVVQLVIKFFSEAVQAMLCYLGERDSKKMYELCLSLTQTYSKHNIGKRVSNASEEEEDRYNDIMLVMEMLTNLLSKDFIDFSDPDDDCVPGDKVEASDVALYGLNTVIPLMNADLLKVTSHT</sequence>
<comment type="caution">
    <text evidence="11">The sequence shown here is derived from an EMBL/GenBank/DDBJ whole genome shotgun (WGS) entry which is preliminary data.</text>
</comment>
<dbReference type="Proteomes" id="UP000242188">
    <property type="component" value="Unassembled WGS sequence"/>
</dbReference>
<dbReference type="Pfam" id="PF25795">
    <property type="entry name" value="TPR_XPO7"/>
    <property type="match status" value="1"/>
</dbReference>
<dbReference type="GO" id="GO:0031267">
    <property type="term" value="F:small GTPase binding"/>
    <property type="evidence" value="ECO:0007669"/>
    <property type="project" value="InterPro"/>
</dbReference>
<dbReference type="FunFam" id="1.25.10.10:FF:000130">
    <property type="entry name" value="Exportin 4"/>
    <property type="match status" value="1"/>
</dbReference>
<evidence type="ECO:0000313" key="12">
    <source>
        <dbReference type="Proteomes" id="UP000242188"/>
    </source>
</evidence>
<comment type="subcellular location">
    <subcellularLocation>
        <location evidence="2">Cytoplasm</location>
    </subcellularLocation>
    <subcellularLocation>
        <location evidence="1">Nucleus</location>
    </subcellularLocation>
</comment>
<gene>
    <name evidence="11" type="ORF">KP79_PYT07390</name>
</gene>
<dbReference type="GO" id="GO:0006611">
    <property type="term" value="P:protein export from nucleus"/>
    <property type="evidence" value="ECO:0007669"/>
    <property type="project" value="TreeGrafter"/>
</dbReference>
<dbReference type="InterPro" id="IPR011989">
    <property type="entry name" value="ARM-like"/>
</dbReference>
<reference evidence="11 12" key="1">
    <citation type="journal article" date="2017" name="Nat. Ecol. Evol.">
        <title>Scallop genome provides insights into evolution of bilaterian karyotype and development.</title>
        <authorList>
            <person name="Wang S."/>
            <person name="Zhang J."/>
            <person name="Jiao W."/>
            <person name="Li J."/>
            <person name="Xun X."/>
            <person name="Sun Y."/>
            <person name="Guo X."/>
            <person name="Huan P."/>
            <person name="Dong B."/>
            <person name="Zhang L."/>
            <person name="Hu X."/>
            <person name="Sun X."/>
            <person name="Wang J."/>
            <person name="Zhao C."/>
            <person name="Wang Y."/>
            <person name="Wang D."/>
            <person name="Huang X."/>
            <person name="Wang R."/>
            <person name="Lv J."/>
            <person name="Li Y."/>
            <person name="Zhang Z."/>
            <person name="Liu B."/>
            <person name="Lu W."/>
            <person name="Hui Y."/>
            <person name="Liang J."/>
            <person name="Zhou Z."/>
            <person name="Hou R."/>
            <person name="Li X."/>
            <person name="Liu Y."/>
            <person name="Li H."/>
            <person name="Ning X."/>
            <person name="Lin Y."/>
            <person name="Zhao L."/>
            <person name="Xing Q."/>
            <person name="Dou J."/>
            <person name="Li Y."/>
            <person name="Mao J."/>
            <person name="Guo H."/>
            <person name="Dou H."/>
            <person name="Li T."/>
            <person name="Mu C."/>
            <person name="Jiang W."/>
            <person name="Fu Q."/>
            <person name="Fu X."/>
            <person name="Miao Y."/>
            <person name="Liu J."/>
            <person name="Yu Q."/>
            <person name="Li R."/>
            <person name="Liao H."/>
            <person name="Li X."/>
            <person name="Kong Y."/>
            <person name="Jiang Z."/>
            <person name="Chourrout D."/>
            <person name="Li R."/>
            <person name="Bao Z."/>
        </authorList>
    </citation>
    <scope>NUCLEOTIDE SEQUENCE [LARGE SCALE GENOMIC DNA]</scope>
    <source>
        <strain evidence="11 12">PY_sf001</strain>
    </source>
</reference>
<dbReference type="GO" id="GO:0005049">
    <property type="term" value="F:nuclear export signal receptor activity"/>
    <property type="evidence" value="ECO:0007669"/>
    <property type="project" value="InterPro"/>
</dbReference>
<feature type="region of interest" description="Disordered" evidence="9">
    <location>
        <begin position="439"/>
        <end position="466"/>
    </location>
</feature>
<dbReference type="STRING" id="6573.A0A210PUQ3"/>
<evidence type="ECO:0000256" key="8">
    <source>
        <dbReference type="ARBA" id="ARBA00040444"/>
    </source>
</evidence>
<dbReference type="InterPro" id="IPR001494">
    <property type="entry name" value="Importin-beta_N"/>
</dbReference>
<evidence type="ECO:0000256" key="4">
    <source>
        <dbReference type="ARBA" id="ARBA00022448"/>
    </source>
</evidence>
<keyword evidence="4" id="KW-0813">Transport</keyword>
<dbReference type="InterPro" id="IPR044189">
    <property type="entry name" value="XPO4/7-like"/>
</dbReference>
<dbReference type="GO" id="GO:0005737">
    <property type="term" value="C:cytoplasm"/>
    <property type="evidence" value="ECO:0007669"/>
    <property type="project" value="UniProtKB-SubCell"/>
</dbReference>
<evidence type="ECO:0000259" key="10">
    <source>
        <dbReference type="PROSITE" id="PS50166"/>
    </source>
</evidence>
<dbReference type="InterPro" id="IPR016024">
    <property type="entry name" value="ARM-type_fold"/>
</dbReference>
<dbReference type="PANTHER" id="PTHR12596:SF1">
    <property type="entry name" value="EXPORTIN-4"/>
    <property type="match status" value="1"/>
</dbReference>
<proteinExistence type="inferred from homology"/>
<evidence type="ECO:0000256" key="7">
    <source>
        <dbReference type="ARBA" id="ARBA00023242"/>
    </source>
</evidence>
<evidence type="ECO:0000256" key="1">
    <source>
        <dbReference type="ARBA" id="ARBA00004123"/>
    </source>
</evidence>
<accession>A0A210PUQ3</accession>
<organism evidence="11 12">
    <name type="scientific">Mizuhopecten yessoensis</name>
    <name type="common">Japanese scallop</name>
    <name type="synonym">Patinopecten yessoensis</name>
    <dbReference type="NCBI Taxonomy" id="6573"/>
    <lineage>
        <taxon>Eukaryota</taxon>
        <taxon>Metazoa</taxon>
        <taxon>Spiralia</taxon>
        <taxon>Lophotrochozoa</taxon>
        <taxon>Mollusca</taxon>
        <taxon>Bivalvia</taxon>
        <taxon>Autobranchia</taxon>
        <taxon>Pteriomorphia</taxon>
        <taxon>Pectinida</taxon>
        <taxon>Pectinoidea</taxon>
        <taxon>Pectinidae</taxon>
        <taxon>Mizuhopecten</taxon>
    </lineage>
</organism>
<evidence type="ECO:0000256" key="9">
    <source>
        <dbReference type="SAM" id="MobiDB-lite"/>
    </source>
</evidence>
<keyword evidence="12" id="KW-1185">Reference proteome</keyword>
<dbReference type="Pfam" id="PF03810">
    <property type="entry name" value="IBN_N"/>
    <property type="match status" value="1"/>
</dbReference>
<evidence type="ECO:0000313" key="11">
    <source>
        <dbReference type="EMBL" id="OWF40176.1"/>
    </source>
</evidence>
<evidence type="ECO:0000256" key="2">
    <source>
        <dbReference type="ARBA" id="ARBA00004496"/>
    </source>
</evidence>
<dbReference type="SUPFAM" id="SSF48371">
    <property type="entry name" value="ARM repeat"/>
    <property type="match status" value="1"/>
</dbReference>
<dbReference type="PANTHER" id="PTHR12596">
    <property type="entry name" value="EXPORTIN 4,7-RELATED"/>
    <property type="match status" value="1"/>
</dbReference>